<organism evidence="11 12">
    <name type="scientific">Penicillium cf. griseofulvum</name>
    <dbReference type="NCBI Taxonomy" id="2972120"/>
    <lineage>
        <taxon>Eukaryota</taxon>
        <taxon>Fungi</taxon>
        <taxon>Dikarya</taxon>
        <taxon>Ascomycota</taxon>
        <taxon>Pezizomycotina</taxon>
        <taxon>Eurotiomycetes</taxon>
        <taxon>Eurotiomycetidae</taxon>
        <taxon>Eurotiales</taxon>
        <taxon>Aspergillaceae</taxon>
        <taxon>Penicillium</taxon>
    </lineage>
</organism>
<dbReference type="EMBL" id="JAPQKP010000004">
    <property type="protein sequence ID" value="KAJ5194354.1"/>
    <property type="molecule type" value="Genomic_DNA"/>
</dbReference>
<dbReference type="PROSITE" id="PS00086">
    <property type="entry name" value="CYTOCHROME_P450"/>
    <property type="match status" value="1"/>
</dbReference>
<dbReference type="InterPro" id="IPR002401">
    <property type="entry name" value="Cyt_P450_E_grp-I"/>
</dbReference>
<dbReference type="GO" id="GO:0004497">
    <property type="term" value="F:monooxygenase activity"/>
    <property type="evidence" value="ECO:0007669"/>
    <property type="project" value="UniProtKB-KW"/>
</dbReference>
<reference evidence="11" key="2">
    <citation type="journal article" date="2023" name="IMA Fungus">
        <title>Comparative genomic study of the Penicillium genus elucidates a diverse pangenome and 15 lateral gene transfer events.</title>
        <authorList>
            <person name="Petersen C."/>
            <person name="Sorensen T."/>
            <person name="Nielsen M.R."/>
            <person name="Sondergaard T.E."/>
            <person name="Sorensen J.L."/>
            <person name="Fitzpatrick D.A."/>
            <person name="Frisvad J.C."/>
            <person name="Nielsen K.L."/>
        </authorList>
    </citation>
    <scope>NUCLEOTIDE SEQUENCE</scope>
    <source>
        <strain evidence="11">IBT 16849</strain>
    </source>
</reference>
<evidence type="ECO:0000256" key="9">
    <source>
        <dbReference type="RuleBase" id="RU000461"/>
    </source>
</evidence>
<comment type="cofactor">
    <cofactor evidence="1 8">
        <name>heme</name>
        <dbReference type="ChEBI" id="CHEBI:30413"/>
    </cofactor>
</comment>
<dbReference type="Proteomes" id="UP001150879">
    <property type="component" value="Unassembled WGS sequence"/>
</dbReference>
<dbReference type="InterPro" id="IPR001128">
    <property type="entry name" value="Cyt_P450"/>
</dbReference>
<dbReference type="Pfam" id="PF00067">
    <property type="entry name" value="p450"/>
    <property type="match status" value="1"/>
</dbReference>
<evidence type="ECO:0000313" key="12">
    <source>
        <dbReference type="Proteomes" id="UP001150879"/>
    </source>
</evidence>
<evidence type="ECO:0000256" key="4">
    <source>
        <dbReference type="ARBA" id="ARBA00022723"/>
    </source>
</evidence>
<evidence type="ECO:0000256" key="8">
    <source>
        <dbReference type="PIRSR" id="PIRSR602401-1"/>
    </source>
</evidence>
<feature type="transmembrane region" description="Helical" evidence="10">
    <location>
        <begin position="6"/>
        <end position="26"/>
    </location>
</feature>
<comment type="caution">
    <text evidence="11">The sequence shown here is derived from an EMBL/GenBank/DDBJ whole genome shotgun (WGS) entry which is preliminary data.</text>
</comment>
<dbReference type="CDD" id="cd11062">
    <property type="entry name" value="CYP58-like"/>
    <property type="match status" value="1"/>
</dbReference>
<dbReference type="OrthoDB" id="3945418at2759"/>
<evidence type="ECO:0000313" key="11">
    <source>
        <dbReference type="EMBL" id="KAJ5194354.1"/>
    </source>
</evidence>
<keyword evidence="5 9" id="KW-0560">Oxidoreductase</keyword>
<evidence type="ECO:0000256" key="5">
    <source>
        <dbReference type="ARBA" id="ARBA00023002"/>
    </source>
</evidence>
<dbReference type="SUPFAM" id="SSF48264">
    <property type="entry name" value="Cytochrome P450"/>
    <property type="match status" value="1"/>
</dbReference>
<dbReference type="InterPro" id="IPR017972">
    <property type="entry name" value="Cyt_P450_CS"/>
</dbReference>
<reference evidence="11" key="1">
    <citation type="submission" date="2022-11" db="EMBL/GenBank/DDBJ databases">
        <authorList>
            <person name="Petersen C."/>
        </authorList>
    </citation>
    <scope>NUCLEOTIDE SEQUENCE</scope>
    <source>
        <strain evidence="11">IBT 16849</strain>
    </source>
</reference>
<keyword evidence="10" id="KW-0812">Transmembrane</keyword>
<keyword evidence="7 9" id="KW-0503">Monooxygenase</keyword>
<dbReference type="PANTHER" id="PTHR24305">
    <property type="entry name" value="CYTOCHROME P450"/>
    <property type="match status" value="1"/>
</dbReference>
<dbReference type="GO" id="GO:0005506">
    <property type="term" value="F:iron ion binding"/>
    <property type="evidence" value="ECO:0007669"/>
    <property type="project" value="InterPro"/>
</dbReference>
<dbReference type="AlphaFoldDB" id="A0A9W9JC53"/>
<dbReference type="GO" id="GO:0043386">
    <property type="term" value="P:mycotoxin biosynthetic process"/>
    <property type="evidence" value="ECO:0007669"/>
    <property type="project" value="UniProtKB-ARBA"/>
</dbReference>
<dbReference type="InterPro" id="IPR036396">
    <property type="entry name" value="Cyt_P450_sf"/>
</dbReference>
<keyword evidence="6 8" id="KW-0408">Iron</keyword>
<dbReference type="GO" id="GO:0020037">
    <property type="term" value="F:heme binding"/>
    <property type="evidence" value="ECO:0007669"/>
    <property type="project" value="InterPro"/>
</dbReference>
<evidence type="ECO:0000256" key="7">
    <source>
        <dbReference type="ARBA" id="ARBA00023033"/>
    </source>
</evidence>
<gene>
    <name evidence="11" type="ORF">N7472_006820</name>
</gene>
<keyword evidence="3 8" id="KW-0349">Heme</keyword>
<comment type="similarity">
    <text evidence="2 9">Belongs to the cytochrome P450 family.</text>
</comment>
<dbReference type="InterPro" id="IPR050121">
    <property type="entry name" value="Cytochrome_P450_monoxygenase"/>
</dbReference>
<dbReference type="PANTHER" id="PTHR24305:SF157">
    <property type="entry name" value="N-ACETYLTRYPTOPHAN 6-HYDROXYLASE IVOC-RELATED"/>
    <property type="match status" value="1"/>
</dbReference>
<accession>A0A9W9JC53</accession>
<keyword evidence="10" id="KW-1133">Transmembrane helix</keyword>
<evidence type="ECO:0000256" key="10">
    <source>
        <dbReference type="SAM" id="Phobius"/>
    </source>
</evidence>
<proteinExistence type="inferred from homology"/>
<feature type="binding site" description="axial binding residue" evidence="8">
    <location>
        <position position="446"/>
    </location>
    <ligand>
        <name>heme</name>
        <dbReference type="ChEBI" id="CHEBI:30413"/>
    </ligand>
    <ligandPart>
        <name>Fe</name>
        <dbReference type="ChEBI" id="CHEBI:18248"/>
    </ligandPart>
</feature>
<protein>
    <submittedName>
        <fullName evidence="11">Cytochrome P450</fullName>
    </submittedName>
</protein>
<name>A0A9W9JC53_9EURO</name>
<evidence type="ECO:0000256" key="2">
    <source>
        <dbReference type="ARBA" id="ARBA00010617"/>
    </source>
</evidence>
<keyword evidence="10" id="KW-0472">Membrane</keyword>
<keyword evidence="4 8" id="KW-0479">Metal-binding</keyword>
<keyword evidence="12" id="KW-1185">Reference proteome</keyword>
<dbReference type="PRINTS" id="PR00385">
    <property type="entry name" value="P450"/>
</dbReference>
<dbReference type="GO" id="GO:0016705">
    <property type="term" value="F:oxidoreductase activity, acting on paired donors, with incorporation or reduction of molecular oxygen"/>
    <property type="evidence" value="ECO:0007669"/>
    <property type="project" value="InterPro"/>
</dbReference>
<dbReference type="PRINTS" id="PR00463">
    <property type="entry name" value="EP450I"/>
</dbReference>
<evidence type="ECO:0000256" key="6">
    <source>
        <dbReference type="ARBA" id="ARBA00023004"/>
    </source>
</evidence>
<evidence type="ECO:0000256" key="1">
    <source>
        <dbReference type="ARBA" id="ARBA00001971"/>
    </source>
</evidence>
<sequence length="518" mass="58468">MILVDYFALWPIAIALVGLFILKCLVEIYWHPLSRFPGPVLALIGPFYEFYYDVIKDGTFLWEIEKMHQKYGPIVRINTRELHIRDSDFYSQIYAGNSRKINKDAPTVQAFAVPTSVAATVDHFHHRARRGYINQYFSKRSIGDLEPIIHERVDRLCGRFQSALQTQNVISLDSAFSALTADIITSRLYGEHFDYLGIEDFKFAVRETFEGMSLVFHLSRFIPFMMATLKLLPVAMIRSIMPSAADLLEIREGIKRNLLCALESKSQTQNVKSVIAAALKDPEIPQEERSIDRLMDEGTTIIFAGTETSARAMSVAFFHLLHTKSHLKKLRDELRSSLGTRASKEWSLSELEALPFLTGVVNECLRLSFGAVGRLPRVSTHDALQYGDYTIPPGTPVSQSTYFVHTDPAIYPDPFVFDPARWIKAENDGVPLGRYLVSFSKGTRQCLGLNMATAELYIAIARIANAFDMDLYDTMKDDIEVHHVRLVGYPKKLKGQSPGRGQVKVKVTGMVERDAGLS</sequence>
<evidence type="ECO:0000256" key="3">
    <source>
        <dbReference type="ARBA" id="ARBA00022617"/>
    </source>
</evidence>
<dbReference type="Gene3D" id="1.10.630.10">
    <property type="entry name" value="Cytochrome P450"/>
    <property type="match status" value="1"/>
</dbReference>